<sequence>MALSSIIRTSTIEAAAASGLSVDFAGFDIFKRQAIRTPQTRFDRIG</sequence>
<dbReference type="Proteomes" id="UP001238496">
    <property type="component" value="Unassembled WGS sequence"/>
</dbReference>
<name>A0ABU0GDR2_9HYPH</name>
<keyword evidence="2" id="KW-1185">Reference proteome</keyword>
<organism evidence="1 2">
    <name type="scientific">Peteryoungia aggregata LMG 23059</name>
    <dbReference type="NCBI Taxonomy" id="1368425"/>
    <lineage>
        <taxon>Bacteria</taxon>
        <taxon>Pseudomonadati</taxon>
        <taxon>Pseudomonadota</taxon>
        <taxon>Alphaproteobacteria</taxon>
        <taxon>Hyphomicrobiales</taxon>
        <taxon>Rhizobiaceae</taxon>
        <taxon>Peteryoungia</taxon>
    </lineage>
</organism>
<protein>
    <submittedName>
        <fullName evidence="1">Uncharacterized protein</fullName>
    </submittedName>
</protein>
<reference evidence="1 2" key="1">
    <citation type="submission" date="2023-07" db="EMBL/GenBank/DDBJ databases">
        <title>Genomic Encyclopedia of Type Strains, Phase IV (KMG-IV): sequencing the most valuable type-strain genomes for metagenomic binning, comparative biology and taxonomic classification.</title>
        <authorList>
            <person name="Goeker M."/>
        </authorList>
    </citation>
    <scope>NUCLEOTIDE SEQUENCE [LARGE SCALE GENOMIC DNA]</scope>
    <source>
        <strain evidence="1 2">DSM 1111</strain>
    </source>
</reference>
<accession>A0ABU0GDR2</accession>
<evidence type="ECO:0000313" key="1">
    <source>
        <dbReference type="EMBL" id="MDQ0423500.1"/>
    </source>
</evidence>
<evidence type="ECO:0000313" key="2">
    <source>
        <dbReference type="Proteomes" id="UP001238496"/>
    </source>
</evidence>
<gene>
    <name evidence="1" type="ORF">J2045_004552</name>
</gene>
<dbReference type="EMBL" id="JAUSUW010000022">
    <property type="protein sequence ID" value="MDQ0423500.1"/>
    <property type="molecule type" value="Genomic_DNA"/>
</dbReference>
<proteinExistence type="predicted"/>
<comment type="caution">
    <text evidence="1">The sequence shown here is derived from an EMBL/GenBank/DDBJ whole genome shotgun (WGS) entry which is preliminary data.</text>
</comment>